<evidence type="ECO:0000256" key="4">
    <source>
        <dbReference type="ARBA" id="ARBA00023136"/>
    </source>
</evidence>
<evidence type="ECO:0000259" key="6">
    <source>
        <dbReference type="SMART" id="SM00563"/>
    </source>
</evidence>
<comment type="caution">
    <text evidence="7">The sequence shown here is derived from an EMBL/GenBank/DDBJ whole genome shotgun (WGS) entry which is preliminary data.</text>
</comment>
<dbReference type="Proteomes" id="UP000320244">
    <property type="component" value="Unassembled WGS sequence"/>
</dbReference>
<dbReference type="InterPro" id="IPR002123">
    <property type="entry name" value="Plipid/glycerol_acylTrfase"/>
</dbReference>
<dbReference type="PANTHER" id="PTHR12563">
    <property type="entry name" value="GLYCEROL-3-PHOSPHATE ACYLTRANSFERASE"/>
    <property type="match status" value="1"/>
</dbReference>
<evidence type="ECO:0000256" key="3">
    <source>
        <dbReference type="ARBA" id="ARBA00022679"/>
    </source>
</evidence>
<name>A0A563DZE0_9MICO</name>
<keyword evidence="3 7" id="KW-0808">Transferase</keyword>
<accession>A0A563DZE0</accession>
<evidence type="ECO:0000313" key="7">
    <source>
        <dbReference type="EMBL" id="TWP35332.1"/>
    </source>
</evidence>
<protein>
    <submittedName>
        <fullName evidence="7">Lysophospholipid acyltransferase</fullName>
    </submittedName>
</protein>
<dbReference type="SUPFAM" id="SSF69593">
    <property type="entry name" value="Glycerol-3-phosphate (1)-acyltransferase"/>
    <property type="match status" value="1"/>
</dbReference>
<evidence type="ECO:0000256" key="1">
    <source>
        <dbReference type="ARBA" id="ARBA00004184"/>
    </source>
</evidence>
<dbReference type="NCBIfam" id="NF008883">
    <property type="entry name" value="PRK11915.1"/>
    <property type="match status" value="1"/>
</dbReference>
<evidence type="ECO:0000256" key="5">
    <source>
        <dbReference type="ARBA" id="ARBA00023315"/>
    </source>
</evidence>
<keyword evidence="4" id="KW-0472">Membrane</keyword>
<dbReference type="EMBL" id="VCQV01000020">
    <property type="protein sequence ID" value="TWP35332.1"/>
    <property type="molecule type" value="Genomic_DNA"/>
</dbReference>
<proteinExistence type="inferred from homology"/>
<dbReference type="InterPro" id="IPR022284">
    <property type="entry name" value="GPAT/DHAPAT"/>
</dbReference>
<reference evidence="7 8" key="1">
    <citation type="submission" date="2019-05" db="EMBL/GenBank/DDBJ databases">
        <authorList>
            <person name="Lee S.D."/>
        </authorList>
    </citation>
    <scope>NUCLEOTIDE SEQUENCE [LARGE SCALE GENOMIC DNA]</scope>
    <source>
        <strain evidence="7 8">C5-26</strain>
    </source>
</reference>
<gene>
    <name evidence="7" type="ORF">FGL98_14190</name>
</gene>
<dbReference type="Pfam" id="PF19277">
    <property type="entry name" value="GPAT_C"/>
    <property type="match status" value="1"/>
</dbReference>
<keyword evidence="5 7" id="KW-0012">Acyltransferase</keyword>
<comment type="similarity">
    <text evidence="2">Belongs to the GPAT/DAPAT family.</text>
</comment>
<comment type="subcellular location">
    <subcellularLocation>
        <location evidence="1">Endomembrane system</location>
        <topology evidence="1">Peripheral membrane protein</topology>
    </subcellularLocation>
</comment>
<dbReference type="GO" id="GO:0005886">
    <property type="term" value="C:plasma membrane"/>
    <property type="evidence" value="ECO:0007669"/>
    <property type="project" value="TreeGrafter"/>
</dbReference>
<dbReference type="InterPro" id="IPR045520">
    <property type="entry name" value="GPAT/DHAPAT_C"/>
</dbReference>
<reference evidence="7 8" key="2">
    <citation type="submission" date="2019-08" db="EMBL/GenBank/DDBJ databases">
        <title>Jejuicoccus antrihumi gen. nov., sp. nov., a new member of the family Dermacoccaceae isolated from a cave.</title>
        <authorList>
            <person name="Schumann P."/>
            <person name="Kim I.S."/>
        </authorList>
    </citation>
    <scope>NUCLEOTIDE SEQUENCE [LARGE SCALE GENOMIC DNA]</scope>
    <source>
        <strain evidence="7 8">C5-26</strain>
    </source>
</reference>
<dbReference type="CDD" id="cd07993">
    <property type="entry name" value="LPLAT_DHAPAT-like"/>
    <property type="match status" value="1"/>
</dbReference>
<sequence>MRKVLQRAGVIGETTEALPSDSREVRELLADAGLAQQVRRLADEVGMEAGEAQALAAGYLRSMAAAQTDRAGEAWRGFASWMTRAHDFLYDEEAARRIRALDRKHSLFFLFSHRSYLDVELSVTLHSSGIDPAYVMGGANLDFFPFGAMARKVGMVFIRRDTADLPIYRLILRSYIGQLTRNHKNIAWSIEGGRSRTGKLRPPAYGILRYVVDAIEAAQDGPEALIIPVSFVYEQLHEVGTMTSEARGGKKRPEDLRWLVNFARSQGDRLGHAYLDFGEPLPVRQRLAELRGEDPSGEHLVERLALDACHRINQATPVTATAVVCVALLGVDRALTLDEVLDTVRPLAQYIARRKWPVAGAANLTDRATIRRTMQDLVHSSVLVSYDGGLETVWRVGAQQHLIAAFYRNTAIHILVDRAIGELALLAATEATGDAARTAGVESLRLRDLLKFDFFFPSRAEFIESMRTELELLDPAGAEQLEDFDADQARAWLAAGNPLISHLVLRPFLDAYNVVADRLADWEDSEFEDFEEQRFLDECLRVGRQWALQRKVASEESVSLELFKPALKLADHRGLVAPGLAAAKGREDFAIELRETVRRVNEVAAIAHTGETV</sequence>
<dbReference type="GO" id="GO:0008374">
    <property type="term" value="F:O-acyltransferase activity"/>
    <property type="evidence" value="ECO:0007669"/>
    <property type="project" value="InterPro"/>
</dbReference>
<organism evidence="7 8">
    <name type="scientific">Leekyejoonella antrihumi</name>
    <dbReference type="NCBI Taxonomy" id="1660198"/>
    <lineage>
        <taxon>Bacteria</taxon>
        <taxon>Bacillati</taxon>
        <taxon>Actinomycetota</taxon>
        <taxon>Actinomycetes</taxon>
        <taxon>Micrococcales</taxon>
        <taxon>Dermacoccaceae</taxon>
        <taxon>Leekyejoonella</taxon>
    </lineage>
</organism>
<dbReference type="SMART" id="SM00563">
    <property type="entry name" value="PlsC"/>
    <property type="match status" value="1"/>
</dbReference>
<feature type="domain" description="Phospholipid/glycerol acyltransferase" evidence="6">
    <location>
        <begin position="107"/>
        <end position="234"/>
    </location>
</feature>
<dbReference type="Pfam" id="PF01553">
    <property type="entry name" value="Acyltransferase"/>
    <property type="match status" value="1"/>
</dbReference>
<evidence type="ECO:0000256" key="2">
    <source>
        <dbReference type="ARBA" id="ARBA00007937"/>
    </source>
</evidence>
<keyword evidence="8" id="KW-1185">Reference proteome</keyword>
<dbReference type="InterPro" id="IPR041728">
    <property type="entry name" value="GPAT/DHAPAT_LPLAT"/>
</dbReference>
<dbReference type="PANTHER" id="PTHR12563:SF17">
    <property type="entry name" value="DIHYDROXYACETONE PHOSPHATE ACYLTRANSFERASE"/>
    <property type="match status" value="1"/>
</dbReference>
<dbReference type="PIRSF" id="PIRSF000437">
    <property type="entry name" value="GPAT_DHAPAT"/>
    <property type="match status" value="1"/>
</dbReference>
<dbReference type="OrthoDB" id="335193at2"/>
<dbReference type="GO" id="GO:0006629">
    <property type="term" value="P:lipid metabolic process"/>
    <property type="evidence" value="ECO:0007669"/>
    <property type="project" value="InterPro"/>
</dbReference>
<dbReference type="AlphaFoldDB" id="A0A563DZE0"/>
<evidence type="ECO:0000313" key="8">
    <source>
        <dbReference type="Proteomes" id="UP000320244"/>
    </source>
</evidence>
<dbReference type="GO" id="GO:0012505">
    <property type="term" value="C:endomembrane system"/>
    <property type="evidence" value="ECO:0007669"/>
    <property type="project" value="UniProtKB-SubCell"/>
</dbReference>